<sequence length="204" mass="21641">MRSANVTWHQGSVERRQRWEALGRSGATIWLTGLHAAGKSTLAVALEAHLLEAGRPAYRLDGTTARQGVCSDLGYSGEDRRENNRRLAELARLFADAGTVAIVAAVSPFAAGREAGRALHENDGIPFIEVYVNTPLATCVERDPRGVYRRAAAGHSTGLPGIDQPYEPPTAAEVEVAPSTTTAQAVELVAAALHERVGAIAPRG</sequence>
<dbReference type="PANTHER" id="PTHR11055">
    <property type="entry name" value="BIFUNCTIONAL 3'-PHOSPHOADENOSINE 5'-PHOSPHOSULFATE SYNTHASE"/>
    <property type="match status" value="1"/>
</dbReference>
<dbReference type="EC" id="2.7.1.25" evidence="5 10"/>
<evidence type="ECO:0000313" key="12">
    <source>
        <dbReference type="EMBL" id="MDW5597488.1"/>
    </source>
</evidence>
<proteinExistence type="inferred from homology"/>
<comment type="catalytic activity">
    <reaction evidence="1 10">
        <text>adenosine 5'-phosphosulfate + ATP = 3'-phosphoadenylyl sulfate + ADP + H(+)</text>
        <dbReference type="Rhea" id="RHEA:24152"/>
        <dbReference type="ChEBI" id="CHEBI:15378"/>
        <dbReference type="ChEBI" id="CHEBI:30616"/>
        <dbReference type="ChEBI" id="CHEBI:58243"/>
        <dbReference type="ChEBI" id="CHEBI:58339"/>
        <dbReference type="ChEBI" id="CHEBI:456216"/>
        <dbReference type="EC" id="2.7.1.25"/>
    </reaction>
</comment>
<reference evidence="12 13" key="2">
    <citation type="submission" date="2023-10" db="EMBL/GenBank/DDBJ databases">
        <authorList>
            <person name="Han X.F."/>
        </authorList>
    </citation>
    <scope>NUCLEOTIDE SEQUENCE [LARGE SCALE GENOMIC DNA]</scope>
    <source>
        <strain evidence="12 13">KCTC 39840</strain>
    </source>
</reference>
<evidence type="ECO:0000256" key="4">
    <source>
        <dbReference type="ARBA" id="ARBA00007008"/>
    </source>
</evidence>
<dbReference type="RefSeq" id="WP_318599952.1">
    <property type="nucleotide sequence ID" value="NZ_JAWSTH010000090.1"/>
</dbReference>
<evidence type="ECO:0000256" key="5">
    <source>
        <dbReference type="ARBA" id="ARBA00012121"/>
    </source>
</evidence>
<dbReference type="GO" id="GO:0004020">
    <property type="term" value="F:adenylylsulfate kinase activity"/>
    <property type="evidence" value="ECO:0007669"/>
    <property type="project" value="UniProtKB-EC"/>
</dbReference>
<dbReference type="CDD" id="cd02027">
    <property type="entry name" value="APSK"/>
    <property type="match status" value="1"/>
</dbReference>
<keyword evidence="7 10" id="KW-0547">Nucleotide-binding</keyword>
<keyword evidence="13" id="KW-1185">Reference proteome</keyword>
<dbReference type="Proteomes" id="UP001284601">
    <property type="component" value="Unassembled WGS sequence"/>
</dbReference>
<comment type="caution">
    <text evidence="12">The sequence shown here is derived from an EMBL/GenBank/DDBJ whole genome shotgun (WGS) entry which is preliminary data.</text>
</comment>
<comment type="similarity">
    <text evidence="4 10">Belongs to the APS kinase family.</text>
</comment>
<evidence type="ECO:0000256" key="2">
    <source>
        <dbReference type="ARBA" id="ARBA00002632"/>
    </source>
</evidence>
<dbReference type="SUPFAM" id="SSF52540">
    <property type="entry name" value="P-loop containing nucleoside triphosphate hydrolases"/>
    <property type="match status" value="1"/>
</dbReference>
<dbReference type="Pfam" id="PF01583">
    <property type="entry name" value="APS_kinase"/>
    <property type="match status" value="1"/>
</dbReference>
<evidence type="ECO:0000256" key="8">
    <source>
        <dbReference type="ARBA" id="ARBA00022777"/>
    </source>
</evidence>
<dbReference type="PANTHER" id="PTHR11055:SF1">
    <property type="entry name" value="PAPS SYNTHETASE, ISOFORM D"/>
    <property type="match status" value="1"/>
</dbReference>
<gene>
    <name evidence="12" type="primary">cysC</name>
    <name evidence="12" type="ORF">R7226_24275</name>
</gene>
<evidence type="ECO:0000256" key="7">
    <source>
        <dbReference type="ARBA" id="ARBA00022741"/>
    </source>
</evidence>
<keyword evidence="6 10" id="KW-0808">Transferase</keyword>
<dbReference type="Gene3D" id="3.40.50.300">
    <property type="entry name" value="P-loop containing nucleotide triphosphate hydrolases"/>
    <property type="match status" value="1"/>
</dbReference>
<comment type="function">
    <text evidence="2 10">Catalyzes the synthesis of activated sulfate.</text>
</comment>
<organism evidence="12 13">
    <name type="scientific">Conexibacter stalactiti</name>
    <dbReference type="NCBI Taxonomy" id="1940611"/>
    <lineage>
        <taxon>Bacteria</taxon>
        <taxon>Bacillati</taxon>
        <taxon>Actinomycetota</taxon>
        <taxon>Thermoleophilia</taxon>
        <taxon>Solirubrobacterales</taxon>
        <taxon>Conexibacteraceae</taxon>
        <taxon>Conexibacter</taxon>
    </lineage>
</organism>
<evidence type="ECO:0000256" key="6">
    <source>
        <dbReference type="ARBA" id="ARBA00022679"/>
    </source>
</evidence>
<name>A0ABU4HW08_9ACTN</name>
<dbReference type="NCBIfam" id="NF003013">
    <property type="entry name" value="PRK03846.1"/>
    <property type="match status" value="1"/>
</dbReference>
<feature type="domain" description="APS kinase" evidence="11">
    <location>
        <begin position="26"/>
        <end position="176"/>
    </location>
</feature>
<evidence type="ECO:0000259" key="11">
    <source>
        <dbReference type="Pfam" id="PF01583"/>
    </source>
</evidence>
<comment type="pathway">
    <text evidence="3 10">Sulfur metabolism; hydrogen sulfide biosynthesis; sulfite from sulfate: step 2/3.</text>
</comment>
<keyword evidence="8 10" id="KW-0418">Kinase</keyword>
<dbReference type="NCBIfam" id="TIGR00455">
    <property type="entry name" value="apsK"/>
    <property type="match status" value="1"/>
</dbReference>
<evidence type="ECO:0000256" key="10">
    <source>
        <dbReference type="RuleBase" id="RU004347"/>
    </source>
</evidence>
<reference evidence="13" key="1">
    <citation type="submission" date="2023-07" db="EMBL/GenBank/DDBJ databases">
        <title>Conexibacter stalactiti sp. nov., isolated from stalactites in a lava cave and emended description of the genus Conexibacter.</title>
        <authorList>
            <person name="Lee S.D."/>
        </authorList>
    </citation>
    <scope>NUCLEOTIDE SEQUENCE [LARGE SCALE GENOMIC DNA]</scope>
    <source>
        <strain evidence="13">KCTC 39840</strain>
    </source>
</reference>
<evidence type="ECO:0000256" key="1">
    <source>
        <dbReference type="ARBA" id="ARBA00001823"/>
    </source>
</evidence>
<dbReference type="InterPro" id="IPR002891">
    <property type="entry name" value="APS"/>
</dbReference>
<dbReference type="InterPro" id="IPR059117">
    <property type="entry name" value="APS_kinase_dom"/>
</dbReference>
<evidence type="ECO:0000313" key="13">
    <source>
        <dbReference type="Proteomes" id="UP001284601"/>
    </source>
</evidence>
<keyword evidence="9 10" id="KW-0067">ATP-binding</keyword>
<evidence type="ECO:0000256" key="3">
    <source>
        <dbReference type="ARBA" id="ARBA00004806"/>
    </source>
</evidence>
<protein>
    <recommendedName>
        <fullName evidence="5 10">Adenylyl-sulfate kinase</fullName>
        <ecNumber evidence="5 10">2.7.1.25</ecNumber>
    </recommendedName>
</protein>
<accession>A0ABU4HW08</accession>
<evidence type="ECO:0000256" key="9">
    <source>
        <dbReference type="ARBA" id="ARBA00022840"/>
    </source>
</evidence>
<dbReference type="InterPro" id="IPR027417">
    <property type="entry name" value="P-loop_NTPase"/>
</dbReference>
<dbReference type="EMBL" id="JAWSTH010000090">
    <property type="protein sequence ID" value="MDW5597488.1"/>
    <property type="molecule type" value="Genomic_DNA"/>
</dbReference>